<dbReference type="PANTHER" id="PTHR10806">
    <property type="entry name" value="SIGNAL PEPTIDASE COMPLEX CATALYTIC SUBUNIT SEC11"/>
    <property type="match status" value="1"/>
</dbReference>
<keyword evidence="3 6" id="KW-1133">Transmembrane helix</keyword>
<dbReference type="InterPro" id="IPR036286">
    <property type="entry name" value="LexA/Signal_pep-like_sf"/>
</dbReference>
<evidence type="ECO:0000256" key="4">
    <source>
        <dbReference type="ARBA" id="ARBA00023136"/>
    </source>
</evidence>
<comment type="caution">
    <text evidence="8">The sequence shown here is derived from an EMBL/GenBank/DDBJ whole genome shotgun (WGS) entry which is preliminary data.</text>
</comment>
<evidence type="ECO:0000256" key="1">
    <source>
        <dbReference type="ARBA" id="ARBA00004370"/>
    </source>
</evidence>
<dbReference type="CDD" id="cd06530">
    <property type="entry name" value="S26_SPase_I"/>
    <property type="match status" value="1"/>
</dbReference>
<feature type="transmembrane region" description="Helical" evidence="6">
    <location>
        <begin position="113"/>
        <end position="130"/>
    </location>
</feature>
<feature type="transmembrane region" description="Helical" evidence="6">
    <location>
        <begin position="42"/>
        <end position="60"/>
    </location>
</feature>
<sequence length="402" mass="45136">MSKDEFIPVKKDPKRSVMLLFILISIYYIDNSHILSSIDTNINMYVVKPMMWIGLAIVVWKIPRSRAKAKLRNKGFVNLWAFNFGVIYVLIMIGAGIIFGLGKSPYSHSIKGIVTNLLIFGFPLVTREIIRSYMISNTKEKYKGVAVFLTALLMAFIKMNFSRYTGLSGLKSTAEFMGNYGLPNFSTSLMASYLSYLGGVVPAIMYMGIIEGFEFLSPILPDIKWIVKALIGTIVPLFSFMTIQELYKKESKEKEGIKAEKENPFSWMVTVVVSICIVWFAVGVFPVYPSVIASGSMEPKIKPGDVILVKKVDSESVMNLKIGEVIQFESGNILISHRIIDIKEEEGIKCYKTKGDNNSVEDGDLVRLEDVKGTIIKVVPKIGWPTLLLKTKDDVPKEQVEF</sequence>
<protein>
    <recommendedName>
        <fullName evidence="5">Signal peptidase I</fullName>
        <ecNumber evidence="5">3.4.21.89</ecNumber>
    </recommendedName>
</protein>
<dbReference type="InterPro" id="IPR019533">
    <property type="entry name" value="Peptidase_S26"/>
</dbReference>
<evidence type="ECO:0000256" key="2">
    <source>
        <dbReference type="ARBA" id="ARBA00022692"/>
    </source>
</evidence>
<dbReference type="Proteomes" id="UP001056429">
    <property type="component" value="Unassembled WGS sequence"/>
</dbReference>
<dbReference type="SUPFAM" id="SSF51306">
    <property type="entry name" value="LexA/Signal peptidase"/>
    <property type="match status" value="1"/>
</dbReference>
<evidence type="ECO:0000256" key="6">
    <source>
        <dbReference type="SAM" id="Phobius"/>
    </source>
</evidence>
<reference evidence="8" key="2">
    <citation type="submission" date="2021-04" db="EMBL/GenBank/DDBJ databases">
        <authorList>
            <person name="Dong X."/>
        </authorList>
    </citation>
    <scope>NUCLEOTIDE SEQUENCE</scope>
    <source>
        <strain evidence="8">ZWT</strain>
    </source>
</reference>
<reference evidence="8" key="1">
    <citation type="journal article" date="2021" name="mSystems">
        <title>Bacteria and Archaea Synergistically Convert Glycine Betaine to Biogenic Methane in the Formosa Cold Seep of the South China Sea.</title>
        <authorList>
            <person name="Li L."/>
            <person name="Zhang W."/>
            <person name="Zhang S."/>
            <person name="Song L."/>
            <person name="Sun Q."/>
            <person name="Zhang H."/>
            <person name="Xiang H."/>
            <person name="Dong X."/>
        </authorList>
    </citation>
    <scope>NUCLEOTIDE SEQUENCE</scope>
    <source>
        <strain evidence="8">ZWT</strain>
    </source>
</reference>
<feature type="transmembrane region" description="Helical" evidence="6">
    <location>
        <begin position="142"/>
        <end position="161"/>
    </location>
</feature>
<feature type="transmembrane region" description="Helical" evidence="6">
    <location>
        <begin position="80"/>
        <end position="101"/>
    </location>
</feature>
<dbReference type="GO" id="GO:0016020">
    <property type="term" value="C:membrane"/>
    <property type="evidence" value="ECO:0007669"/>
    <property type="project" value="UniProtKB-SubCell"/>
</dbReference>
<dbReference type="PANTHER" id="PTHR10806:SF6">
    <property type="entry name" value="SIGNAL PEPTIDASE COMPLEX CATALYTIC SUBUNIT SEC11"/>
    <property type="match status" value="1"/>
</dbReference>
<organism evidence="8 9">
    <name type="scientific">Oceanirhabdus seepicola</name>
    <dbReference type="NCBI Taxonomy" id="2828781"/>
    <lineage>
        <taxon>Bacteria</taxon>
        <taxon>Bacillati</taxon>
        <taxon>Bacillota</taxon>
        <taxon>Clostridia</taxon>
        <taxon>Eubacteriales</taxon>
        <taxon>Clostridiaceae</taxon>
        <taxon>Oceanirhabdus</taxon>
    </lineage>
</organism>
<comment type="subcellular location">
    <subcellularLocation>
        <location evidence="1">Membrane</location>
    </subcellularLocation>
</comment>
<keyword evidence="8" id="KW-0378">Hydrolase</keyword>
<dbReference type="EMBL" id="JAGSOJ010000002">
    <property type="protein sequence ID" value="MCM1990229.1"/>
    <property type="molecule type" value="Genomic_DNA"/>
</dbReference>
<feature type="transmembrane region" description="Helical" evidence="6">
    <location>
        <begin position="193"/>
        <end position="213"/>
    </location>
</feature>
<dbReference type="NCBIfam" id="TIGR02228">
    <property type="entry name" value="sigpep_I_arch"/>
    <property type="match status" value="1"/>
</dbReference>
<name>A0A9J6P2X3_9CLOT</name>
<dbReference type="EC" id="3.4.21.89" evidence="5"/>
<evidence type="ECO:0000256" key="3">
    <source>
        <dbReference type="ARBA" id="ARBA00022989"/>
    </source>
</evidence>
<dbReference type="PRINTS" id="PR00728">
    <property type="entry name" value="SIGNALPTASE"/>
</dbReference>
<dbReference type="RefSeq" id="WP_250859269.1">
    <property type="nucleotide sequence ID" value="NZ_JAGSOJ010000002.1"/>
</dbReference>
<evidence type="ECO:0000313" key="9">
    <source>
        <dbReference type="Proteomes" id="UP001056429"/>
    </source>
</evidence>
<feature type="transmembrane region" description="Helical" evidence="6">
    <location>
        <begin position="267"/>
        <end position="288"/>
    </location>
</feature>
<evidence type="ECO:0000256" key="5">
    <source>
        <dbReference type="NCBIfam" id="TIGR02228"/>
    </source>
</evidence>
<dbReference type="Pfam" id="PF10502">
    <property type="entry name" value="Peptidase_S26"/>
    <property type="match status" value="1"/>
</dbReference>
<feature type="domain" description="Peptidase S26" evidence="7">
    <location>
        <begin position="267"/>
        <end position="331"/>
    </location>
</feature>
<keyword evidence="4 6" id="KW-0472">Membrane</keyword>
<dbReference type="GO" id="GO:0004252">
    <property type="term" value="F:serine-type endopeptidase activity"/>
    <property type="evidence" value="ECO:0007669"/>
    <property type="project" value="UniProtKB-UniRule"/>
</dbReference>
<evidence type="ECO:0000259" key="7">
    <source>
        <dbReference type="Pfam" id="PF10502"/>
    </source>
</evidence>
<dbReference type="AlphaFoldDB" id="A0A9J6P2X3"/>
<dbReference type="GO" id="GO:0009003">
    <property type="term" value="F:signal peptidase activity"/>
    <property type="evidence" value="ECO:0007669"/>
    <property type="project" value="UniProtKB-EC"/>
</dbReference>
<dbReference type="InterPro" id="IPR001733">
    <property type="entry name" value="Peptidase_S26B"/>
</dbReference>
<gene>
    <name evidence="8" type="ORF">KDK92_10835</name>
</gene>
<keyword evidence="9" id="KW-1185">Reference proteome</keyword>
<accession>A0A9J6P2X3</accession>
<dbReference type="Gene3D" id="2.10.109.10">
    <property type="entry name" value="Umud Fragment, subunit A"/>
    <property type="match status" value="1"/>
</dbReference>
<feature type="transmembrane region" description="Helical" evidence="6">
    <location>
        <begin position="225"/>
        <end position="247"/>
    </location>
</feature>
<dbReference type="GO" id="GO:0006465">
    <property type="term" value="P:signal peptide processing"/>
    <property type="evidence" value="ECO:0007669"/>
    <property type="project" value="UniProtKB-UniRule"/>
</dbReference>
<evidence type="ECO:0000313" key="8">
    <source>
        <dbReference type="EMBL" id="MCM1990229.1"/>
    </source>
</evidence>
<feature type="transmembrane region" description="Helical" evidence="6">
    <location>
        <begin position="12"/>
        <end position="30"/>
    </location>
</feature>
<proteinExistence type="predicted"/>
<keyword evidence="2 6" id="KW-0812">Transmembrane</keyword>